<comment type="subunit">
    <text evidence="3 14">Homodimer.</text>
</comment>
<keyword evidence="9 14" id="KW-0408">Iron</keyword>
<dbReference type="Proteomes" id="UP000509414">
    <property type="component" value="Chromosome"/>
</dbReference>
<protein>
    <recommendedName>
        <fullName evidence="5 14">S-ribosylhomocysteine lyase</fullName>
        <ecNumber evidence="4 14">4.4.1.21</ecNumber>
    </recommendedName>
    <alternativeName>
        <fullName evidence="12 14">AI-2 synthesis protein</fullName>
    </alternativeName>
    <alternativeName>
        <fullName evidence="13 14">Autoinducer-2 production protein LuxS</fullName>
    </alternativeName>
</protein>
<dbReference type="SUPFAM" id="SSF63411">
    <property type="entry name" value="LuxS/MPP-like metallohydrolase"/>
    <property type="match status" value="1"/>
</dbReference>
<evidence type="ECO:0000256" key="14">
    <source>
        <dbReference type="HAMAP-Rule" id="MF_00091"/>
    </source>
</evidence>
<evidence type="ECO:0000256" key="5">
    <source>
        <dbReference type="ARBA" id="ARBA00015130"/>
    </source>
</evidence>
<evidence type="ECO:0000256" key="12">
    <source>
        <dbReference type="ARBA" id="ARBA00030600"/>
    </source>
</evidence>
<proteinExistence type="inferred from homology"/>
<feature type="binding site" evidence="14">
    <location>
        <position position="58"/>
    </location>
    <ligand>
        <name>Fe cation</name>
        <dbReference type="ChEBI" id="CHEBI:24875"/>
    </ligand>
</feature>
<evidence type="ECO:0000313" key="15">
    <source>
        <dbReference type="EMBL" id="QLI04740.1"/>
    </source>
</evidence>
<dbReference type="Pfam" id="PF02664">
    <property type="entry name" value="LuxS"/>
    <property type="match status" value="1"/>
</dbReference>
<dbReference type="KEGG" id="cinf:CINF_0190"/>
<dbReference type="InterPro" id="IPR037005">
    <property type="entry name" value="LuxS_sf"/>
</dbReference>
<dbReference type="InterPro" id="IPR003815">
    <property type="entry name" value="S-ribosylhomocysteinase"/>
</dbReference>
<keyword evidence="16" id="KW-1185">Reference proteome</keyword>
<evidence type="ECO:0000256" key="13">
    <source>
        <dbReference type="ARBA" id="ARBA00031777"/>
    </source>
</evidence>
<dbReference type="GO" id="GO:0043768">
    <property type="term" value="F:S-ribosylhomocysteine lyase activity"/>
    <property type="evidence" value="ECO:0007669"/>
    <property type="project" value="UniProtKB-UniRule"/>
</dbReference>
<dbReference type="EMBL" id="CP049075">
    <property type="protein sequence ID" value="QLI04740.1"/>
    <property type="molecule type" value="Genomic_DNA"/>
</dbReference>
<accession>A0A7H9CEX5</accession>
<dbReference type="GO" id="GO:0009372">
    <property type="term" value="P:quorum sensing"/>
    <property type="evidence" value="ECO:0007669"/>
    <property type="project" value="UniProtKB-UniRule"/>
</dbReference>
<evidence type="ECO:0000256" key="9">
    <source>
        <dbReference type="ARBA" id="ARBA00023004"/>
    </source>
</evidence>
<evidence type="ECO:0000256" key="11">
    <source>
        <dbReference type="ARBA" id="ARBA00024654"/>
    </source>
</evidence>
<evidence type="ECO:0000256" key="3">
    <source>
        <dbReference type="ARBA" id="ARBA00011738"/>
    </source>
</evidence>
<dbReference type="HAMAP" id="MF_00091">
    <property type="entry name" value="LuxS"/>
    <property type="match status" value="1"/>
</dbReference>
<evidence type="ECO:0000313" key="16">
    <source>
        <dbReference type="Proteomes" id="UP000509414"/>
    </source>
</evidence>
<dbReference type="GO" id="GO:0005506">
    <property type="term" value="F:iron ion binding"/>
    <property type="evidence" value="ECO:0007669"/>
    <property type="project" value="InterPro"/>
</dbReference>
<reference evidence="15 16" key="1">
    <citation type="submission" date="2020-02" db="EMBL/GenBank/DDBJ databases">
        <title>Complete genome sequence of the novel Campylobacter species Candidatus Campylobacter infans.</title>
        <authorList>
            <person name="Duim B."/>
            <person name="Zomer A."/>
            <person name="van der Graaf L."/>
            <person name="Wagenaar J."/>
        </authorList>
    </citation>
    <scope>NUCLEOTIDE SEQUENCE [LARGE SCALE GENOMIC DNA]</scope>
    <source>
        <strain evidence="15 16">19S00001</strain>
    </source>
</reference>
<evidence type="ECO:0000256" key="4">
    <source>
        <dbReference type="ARBA" id="ARBA00012240"/>
    </source>
</evidence>
<evidence type="ECO:0000256" key="10">
    <source>
        <dbReference type="ARBA" id="ARBA00023239"/>
    </source>
</evidence>
<keyword evidence="10 14" id="KW-0456">Lyase</keyword>
<dbReference type="AlphaFoldDB" id="A0A7H9CEX5"/>
<organism evidence="15 16">
    <name type="scientific">Candidatus Campylobacter infans</name>
    <dbReference type="NCBI Taxonomy" id="2561898"/>
    <lineage>
        <taxon>Bacteria</taxon>
        <taxon>Pseudomonadati</taxon>
        <taxon>Campylobacterota</taxon>
        <taxon>Epsilonproteobacteria</taxon>
        <taxon>Campylobacterales</taxon>
        <taxon>Campylobacteraceae</taxon>
        <taxon>Campylobacter</taxon>
    </lineage>
</organism>
<keyword evidence="6 14" id="KW-0673">Quorum sensing</keyword>
<dbReference type="PRINTS" id="PR01487">
    <property type="entry name" value="LUXSPROTEIN"/>
</dbReference>
<name>A0A7H9CEX5_9BACT</name>
<evidence type="ECO:0000256" key="2">
    <source>
        <dbReference type="ARBA" id="ARBA00007311"/>
    </source>
</evidence>
<evidence type="ECO:0000256" key="1">
    <source>
        <dbReference type="ARBA" id="ARBA00000297"/>
    </source>
</evidence>
<feature type="binding site" evidence="14">
    <location>
        <position position="128"/>
    </location>
    <ligand>
        <name>Fe cation</name>
        <dbReference type="ChEBI" id="CHEBI:24875"/>
    </ligand>
</feature>
<dbReference type="PANTHER" id="PTHR35799">
    <property type="entry name" value="S-RIBOSYLHOMOCYSTEINE LYASE"/>
    <property type="match status" value="1"/>
</dbReference>
<dbReference type="RefSeq" id="WP_178696892.1">
    <property type="nucleotide sequence ID" value="NZ_CP049075.1"/>
</dbReference>
<feature type="binding site" evidence="14">
    <location>
        <position position="54"/>
    </location>
    <ligand>
        <name>Fe cation</name>
        <dbReference type="ChEBI" id="CHEBI:24875"/>
    </ligand>
</feature>
<keyword evidence="8 14" id="KW-0071">Autoinducer synthesis</keyword>
<dbReference type="PIRSF" id="PIRSF006160">
    <property type="entry name" value="AI2"/>
    <property type="match status" value="1"/>
</dbReference>
<comment type="cofactor">
    <cofactor evidence="14">
        <name>Fe cation</name>
        <dbReference type="ChEBI" id="CHEBI:24875"/>
    </cofactor>
    <text evidence="14">Binds 1 Fe cation per subunit.</text>
</comment>
<dbReference type="NCBIfam" id="NF002602">
    <property type="entry name" value="PRK02260.1-2"/>
    <property type="match status" value="1"/>
</dbReference>
<comment type="catalytic activity">
    <reaction evidence="1 14">
        <text>S-(5-deoxy-D-ribos-5-yl)-L-homocysteine = (S)-4,5-dihydroxypentane-2,3-dione + L-homocysteine</text>
        <dbReference type="Rhea" id="RHEA:17753"/>
        <dbReference type="ChEBI" id="CHEBI:29484"/>
        <dbReference type="ChEBI" id="CHEBI:58195"/>
        <dbReference type="ChEBI" id="CHEBI:58199"/>
        <dbReference type="EC" id="4.4.1.21"/>
    </reaction>
</comment>
<comment type="similarity">
    <text evidence="2 14">Belongs to the LuxS family.</text>
</comment>
<evidence type="ECO:0000256" key="7">
    <source>
        <dbReference type="ARBA" id="ARBA00022723"/>
    </source>
</evidence>
<dbReference type="Gene3D" id="3.30.1360.80">
    <property type="entry name" value="S-ribosylhomocysteinase (LuxS)"/>
    <property type="match status" value="1"/>
</dbReference>
<dbReference type="EC" id="4.4.1.21" evidence="4 14"/>
<comment type="function">
    <text evidence="11 14">Involved in the synthesis of autoinducer 2 (AI-2) which is secreted by bacteria and is used to communicate both the cell density and the metabolic potential of the environment. The regulation of gene expression in response to changes in cell density is called quorum sensing. Catalyzes the transformation of S-ribosylhomocysteine (RHC) to homocysteine (HC) and 4,5-dihydroxy-2,3-pentadione (DPD).</text>
</comment>
<keyword evidence="7 14" id="KW-0479">Metal-binding</keyword>
<gene>
    <name evidence="14 15" type="primary">luxS</name>
    <name evidence="15" type="ORF">CINF_0190</name>
</gene>
<dbReference type="PANTHER" id="PTHR35799:SF1">
    <property type="entry name" value="S-RIBOSYLHOMOCYSTEINE LYASE"/>
    <property type="match status" value="1"/>
</dbReference>
<evidence type="ECO:0000256" key="6">
    <source>
        <dbReference type="ARBA" id="ARBA00022654"/>
    </source>
</evidence>
<evidence type="ECO:0000256" key="8">
    <source>
        <dbReference type="ARBA" id="ARBA00022929"/>
    </source>
</evidence>
<dbReference type="InterPro" id="IPR011249">
    <property type="entry name" value="Metalloenz_LuxS/M16"/>
</dbReference>
<sequence>MPLLDSFKVDHTIMQAPGVRLAKVMKTPHNDEISVFDLRFCKPNKEILDEKGIHTMEHLFAGFMRDHLNSAVCEIIDISPMGCRTGFYMSVIGKPSCEQVIKAWTASMNDILSFSDDDNLPEANQYQCGTYKMHSLQNAKIIAADVLKKGISVIDNEKIKLDLNKF</sequence>